<proteinExistence type="predicted"/>
<dbReference type="AlphaFoldDB" id="A0A7S3PRG4"/>
<evidence type="ECO:0000313" key="2">
    <source>
        <dbReference type="EMBL" id="CAE0448122.1"/>
    </source>
</evidence>
<accession>A0A7S3PRG4</accession>
<name>A0A7S3PRG4_9STRA</name>
<feature type="region of interest" description="Disordered" evidence="1">
    <location>
        <begin position="1"/>
        <end position="54"/>
    </location>
</feature>
<feature type="compositionally biased region" description="Basic and acidic residues" evidence="1">
    <location>
        <begin position="1"/>
        <end position="12"/>
    </location>
</feature>
<sequence>MVDPKDQEKEIVESTEEEEARKRKREEEENEVNKAAKTGADDEPPPPAVASLDGGDKSLVEISGRLIHMGNLFDKKNKDKDVPCIVVNKSNILKDCLKGYKLVKLVYMDPVTKYMLISQDIKSYADFEIVVRKLQAIMKSWKSLNGLLDRSKKKEIPRWKVLEETCTGTWEKTPGASTGVSLVTSNGTGEE</sequence>
<reference evidence="2" key="1">
    <citation type="submission" date="2021-01" db="EMBL/GenBank/DDBJ databases">
        <authorList>
            <person name="Corre E."/>
            <person name="Pelletier E."/>
            <person name="Niang G."/>
            <person name="Scheremetjew M."/>
            <person name="Finn R."/>
            <person name="Kale V."/>
            <person name="Holt S."/>
            <person name="Cochrane G."/>
            <person name="Meng A."/>
            <person name="Brown T."/>
            <person name="Cohen L."/>
        </authorList>
    </citation>
    <scope>NUCLEOTIDE SEQUENCE</scope>
    <source>
        <strain evidence="2">GSBS06</strain>
    </source>
</reference>
<feature type="compositionally biased region" description="Basic and acidic residues" evidence="1">
    <location>
        <begin position="19"/>
        <end position="34"/>
    </location>
</feature>
<protein>
    <submittedName>
        <fullName evidence="2">Uncharacterized protein</fullName>
    </submittedName>
</protein>
<dbReference type="EMBL" id="HBIN01023482">
    <property type="protein sequence ID" value="CAE0448122.1"/>
    <property type="molecule type" value="Transcribed_RNA"/>
</dbReference>
<organism evidence="2">
    <name type="scientific">Aplanochytrium stocchinoi</name>
    <dbReference type="NCBI Taxonomy" id="215587"/>
    <lineage>
        <taxon>Eukaryota</taxon>
        <taxon>Sar</taxon>
        <taxon>Stramenopiles</taxon>
        <taxon>Bigyra</taxon>
        <taxon>Labyrinthulomycetes</taxon>
        <taxon>Thraustochytrida</taxon>
        <taxon>Thraustochytriidae</taxon>
        <taxon>Aplanochytrium</taxon>
    </lineage>
</organism>
<gene>
    <name evidence="2" type="ORF">ASTO00021_LOCUS18086</name>
</gene>
<evidence type="ECO:0000256" key="1">
    <source>
        <dbReference type="SAM" id="MobiDB-lite"/>
    </source>
</evidence>
<feature type="region of interest" description="Disordered" evidence="1">
    <location>
        <begin position="172"/>
        <end position="191"/>
    </location>
</feature>